<dbReference type="EMBL" id="JBBBZM010000045">
    <property type="protein sequence ID" value="KAL0636683.1"/>
    <property type="molecule type" value="Genomic_DNA"/>
</dbReference>
<evidence type="ECO:0000256" key="2">
    <source>
        <dbReference type="ARBA" id="ARBA00012393"/>
    </source>
</evidence>
<evidence type="ECO:0000256" key="13">
    <source>
        <dbReference type="SAM" id="Coils"/>
    </source>
</evidence>
<organism evidence="15 16">
    <name type="scientific">Discina gigas</name>
    <dbReference type="NCBI Taxonomy" id="1032678"/>
    <lineage>
        <taxon>Eukaryota</taxon>
        <taxon>Fungi</taxon>
        <taxon>Dikarya</taxon>
        <taxon>Ascomycota</taxon>
        <taxon>Pezizomycotina</taxon>
        <taxon>Pezizomycetes</taxon>
        <taxon>Pezizales</taxon>
        <taxon>Discinaceae</taxon>
        <taxon>Discina</taxon>
    </lineage>
</organism>
<evidence type="ECO:0000313" key="15">
    <source>
        <dbReference type="EMBL" id="KAL0636683.1"/>
    </source>
</evidence>
<keyword evidence="5 15" id="KW-0808">Transferase</keyword>
<evidence type="ECO:0000313" key="16">
    <source>
        <dbReference type="Proteomes" id="UP001447188"/>
    </source>
</evidence>
<evidence type="ECO:0000256" key="4">
    <source>
        <dbReference type="ARBA" id="ARBA00022643"/>
    </source>
</evidence>
<dbReference type="Pfam" id="PF01507">
    <property type="entry name" value="PAPS_reduct"/>
    <property type="match status" value="1"/>
</dbReference>
<evidence type="ECO:0000256" key="8">
    <source>
        <dbReference type="ARBA" id="ARBA00022827"/>
    </source>
</evidence>
<evidence type="ECO:0000256" key="7">
    <source>
        <dbReference type="ARBA" id="ARBA00022741"/>
    </source>
</evidence>
<dbReference type="PANTHER" id="PTHR23293">
    <property type="entry name" value="FAD SYNTHETASE-RELATED FMN ADENYLYLTRANSFERASE"/>
    <property type="match status" value="1"/>
</dbReference>
<dbReference type="EC" id="2.7.7.2" evidence="2"/>
<reference evidence="15 16" key="1">
    <citation type="submission" date="2024-02" db="EMBL/GenBank/DDBJ databases">
        <title>Discinaceae phylogenomics.</title>
        <authorList>
            <person name="Dirks A.C."/>
            <person name="James T.Y."/>
        </authorList>
    </citation>
    <scope>NUCLEOTIDE SEQUENCE [LARGE SCALE GENOMIC DNA]</scope>
    <source>
        <strain evidence="15 16">ACD0624</strain>
    </source>
</reference>
<name>A0ABR3GLE7_9PEZI</name>
<evidence type="ECO:0000256" key="11">
    <source>
        <dbReference type="ARBA" id="ARBA00031871"/>
    </source>
</evidence>
<dbReference type="InterPro" id="IPR002500">
    <property type="entry name" value="PAPS_reduct_dom"/>
</dbReference>
<keyword evidence="8" id="KW-0274">FAD</keyword>
<comment type="catalytic activity">
    <reaction evidence="12">
        <text>FMN + ATP + H(+) = FAD + diphosphate</text>
        <dbReference type="Rhea" id="RHEA:17237"/>
        <dbReference type="ChEBI" id="CHEBI:15378"/>
        <dbReference type="ChEBI" id="CHEBI:30616"/>
        <dbReference type="ChEBI" id="CHEBI:33019"/>
        <dbReference type="ChEBI" id="CHEBI:57692"/>
        <dbReference type="ChEBI" id="CHEBI:58210"/>
        <dbReference type="EC" id="2.7.7.2"/>
    </reaction>
</comment>
<keyword evidence="3" id="KW-0285">Flavoprotein</keyword>
<comment type="pathway">
    <text evidence="1">Cofactor biosynthesis; FAD biosynthesis; FAD from FMN: step 1/1.</text>
</comment>
<evidence type="ECO:0000259" key="14">
    <source>
        <dbReference type="Pfam" id="PF01507"/>
    </source>
</evidence>
<dbReference type="Proteomes" id="UP001447188">
    <property type="component" value="Unassembled WGS sequence"/>
</dbReference>
<feature type="coiled-coil region" evidence="13">
    <location>
        <begin position="25"/>
        <end position="52"/>
    </location>
</feature>
<keyword evidence="9" id="KW-0067">ATP-binding</keyword>
<feature type="domain" description="Phosphoadenosine phosphosulphate reductase" evidence="14">
    <location>
        <begin position="85"/>
        <end position="245"/>
    </location>
</feature>
<proteinExistence type="predicted"/>
<evidence type="ECO:0000256" key="12">
    <source>
        <dbReference type="ARBA" id="ARBA00049494"/>
    </source>
</evidence>
<comment type="caution">
    <text evidence="15">The sequence shown here is derived from an EMBL/GenBank/DDBJ whole genome shotgun (WGS) entry which is preliminary data.</text>
</comment>
<protein>
    <recommendedName>
        <fullName evidence="2">FAD synthase</fullName>
        <ecNumber evidence="2">2.7.7.2</ecNumber>
    </recommendedName>
    <alternativeName>
        <fullName evidence="10">FAD pyrophosphorylase</fullName>
    </alternativeName>
    <alternativeName>
        <fullName evidence="11">FMN adenylyltransferase</fullName>
    </alternativeName>
</protein>
<evidence type="ECO:0000256" key="9">
    <source>
        <dbReference type="ARBA" id="ARBA00022840"/>
    </source>
</evidence>
<evidence type="ECO:0000256" key="3">
    <source>
        <dbReference type="ARBA" id="ARBA00022630"/>
    </source>
</evidence>
<dbReference type="SUPFAM" id="SSF52402">
    <property type="entry name" value="Adenine nucleotide alpha hydrolases-like"/>
    <property type="match status" value="1"/>
</dbReference>
<accession>A0ABR3GLE7</accession>
<dbReference type="PANTHER" id="PTHR23293:SF9">
    <property type="entry name" value="FAD SYNTHASE"/>
    <property type="match status" value="1"/>
</dbReference>
<keyword evidence="13" id="KW-0175">Coiled coil</keyword>
<sequence>MPEMMLNKSSNGTTITTIITTTTTCAKSEQSLESLQQLCEQLNEKISAFLRAEPETELVRRVQCQTAISLQTVHDALERYSPDELAISFNGGKDCLVLLIIFLAGLAHPTSRRKRASQPLLNAVYVMSAHPFPEVDAFVDVCVPGYHLDLARYALPMKKAFETYLREKPGVKAIFVGTRRTDPHGEFLTHFDKTDHGWPEFMRVHPVIDWQYQEVWAFLRALKIPYCSLYDKGYTSLGGTTDTHPNPALEKVATAGGSQFRPAYELVEDEQERLGRDR</sequence>
<dbReference type="GO" id="GO:0003919">
    <property type="term" value="F:FMN adenylyltransferase activity"/>
    <property type="evidence" value="ECO:0007669"/>
    <property type="project" value="UniProtKB-EC"/>
</dbReference>
<keyword evidence="4" id="KW-0288">FMN</keyword>
<dbReference type="Gene3D" id="3.40.50.620">
    <property type="entry name" value="HUPs"/>
    <property type="match status" value="1"/>
</dbReference>
<keyword evidence="7" id="KW-0547">Nucleotide-binding</keyword>
<dbReference type="InterPro" id="IPR014729">
    <property type="entry name" value="Rossmann-like_a/b/a_fold"/>
</dbReference>
<evidence type="ECO:0000256" key="1">
    <source>
        <dbReference type="ARBA" id="ARBA00004726"/>
    </source>
</evidence>
<keyword evidence="16" id="KW-1185">Reference proteome</keyword>
<dbReference type="CDD" id="cd23948">
    <property type="entry name" value="FAD_synthase"/>
    <property type="match status" value="1"/>
</dbReference>
<evidence type="ECO:0000256" key="6">
    <source>
        <dbReference type="ARBA" id="ARBA00022695"/>
    </source>
</evidence>
<evidence type="ECO:0000256" key="5">
    <source>
        <dbReference type="ARBA" id="ARBA00022679"/>
    </source>
</evidence>
<keyword evidence="6 15" id="KW-0548">Nucleotidyltransferase</keyword>
<gene>
    <name evidence="15" type="primary">FAD1_1</name>
    <name evidence="15" type="ORF">Q9L58_004291</name>
</gene>
<evidence type="ECO:0000256" key="10">
    <source>
        <dbReference type="ARBA" id="ARBA00031145"/>
    </source>
</evidence>